<dbReference type="EMBL" id="CP035494">
    <property type="protein sequence ID" value="QAY60424.1"/>
    <property type="molecule type" value="Genomic_DNA"/>
</dbReference>
<reference evidence="2 3" key="1">
    <citation type="submission" date="2019-01" db="EMBL/GenBank/DDBJ databases">
        <title>Genome sequencing of strain DFW100M-13.</title>
        <authorList>
            <person name="Heo J."/>
            <person name="Kim S.-J."/>
            <person name="Kim J.-S."/>
            <person name="Hong S.-B."/>
            <person name="Kwon S.-W."/>
        </authorList>
    </citation>
    <scope>NUCLEOTIDE SEQUENCE [LARGE SCALE GENOMIC DNA]</scope>
    <source>
        <strain evidence="2 3">DFW100M-13</strain>
    </source>
</reference>
<keyword evidence="1" id="KW-1133">Transmembrane helix</keyword>
<feature type="transmembrane region" description="Helical" evidence="1">
    <location>
        <begin position="119"/>
        <end position="141"/>
    </location>
</feature>
<keyword evidence="1" id="KW-0812">Transmembrane</keyword>
<evidence type="ECO:0000313" key="2">
    <source>
        <dbReference type="EMBL" id="QAY60424.1"/>
    </source>
</evidence>
<proteinExistence type="predicted"/>
<keyword evidence="1" id="KW-0472">Membrane</keyword>
<dbReference type="Proteomes" id="UP000293995">
    <property type="component" value="Chromosome"/>
</dbReference>
<dbReference type="NCBIfam" id="NF038403">
    <property type="entry name" value="perm_prefix_1"/>
    <property type="match status" value="1"/>
</dbReference>
<dbReference type="OrthoDB" id="3171769at2"/>
<dbReference type="Pfam" id="PF22564">
    <property type="entry name" value="HAAS"/>
    <property type="match status" value="1"/>
</dbReference>
<feature type="transmembrane region" description="Helical" evidence="1">
    <location>
        <begin position="88"/>
        <end position="107"/>
    </location>
</feature>
<sequence>MTLTDRYVDAAMRTVPEKQRADLSAELAASIADQIEARTDSGEVADTAERAVLTELGDPEKLAAGYTGRQLHLIGPRYYLDWWRLLKLLMWIVLPSVAFGVALGQILSDAPVGDIVGSTVAAVLTAVLHVAFWTTLVFVILERTGHETMDAGPWTPDRLPEPKQHGATFADMIASIVMTLILVGAIIWDQLIGFVVGHRVSFLNPQLWPVAIIVLFVIMAAGAVLAVAVHVRGRWSLPLAAVNAVLGLAVIGLLVYVGGALLNPVFFEIVAGADAALVHRLVTWIIAGAIGIIAGAIGIIAVWDIIDAFLKAVRAQRVGGRARRVGVRGV</sequence>
<gene>
    <name evidence="2" type="ORF">ET475_10790</name>
</gene>
<accession>A0A4P6EE54</accession>
<feature type="transmembrane region" description="Helical" evidence="1">
    <location>
        <begin position="208"/>
        <end position="229"/>
    </location>
</feature>
<keyword evidence="3" id="KW-1185">Reference proteome</keyword>
<feature type="transmembrane region" description="Helical" evidence="1">
    <location>
        <begin position="282"/>
        <end position="306"/>
    </location>
</feature>
<evidence type="ECO:0000256" key="1">
    <source>
        <dbReference type="SAM" id="Phobius"/>
    </source>
</evidence>
<dbReference type="KEGG" id="mprt:ET475_10790"/>
<dbReference type="AlphaFoldDB" id="A0A4P6EE54"/>
<evidence type="ECO:0000313" key="3">
    <source>
        <dbReference type="Proteomes" id="UP000293995"/>
    </source>
</evidence>
<name>A0A4P6EE54_9MICO</name>
<protein>
    <submittedName>
        <fullName evidence="2">Uncharacterized protein</fullName>
    </submittedName>
</protein>
<dbReference type="RefSeq" id="WP_129389791.1">
    <property type="nucleotide sequence ID" value="NZ_CP035494.1"/>
</dbReference>
<feature type="transmembrane region" description="Helical" evidence="1">
    <location>
        <begin position="241"/>
        <end position="262"/>
    </location>
</feature>
<dbReference type="InterPro" id="IPR047928">
    <property type="entry name" value="Perm_prefix_1"/>
</dbReference>
<organism evidence="2 3">
    <name type="scientific">Microbacterium protaetiae</name>
    <dbReference type="NCBI Taxonomy" id="2509458"/>
    <lineage>
        <taxon>Bacteria</taxon>
        <taxon>Bacillati</taxon>
        <taxon>Actinomycetota</taxon>
        <taxon>Actinomycetes</taxon>
        <taxon>Micrococcales</taxon>
        <taxon>Microbacteriaceae</taxon>
        <taxon>Microbacterium</taxon>
    </lineage>
</organism>
<feature type="transmembrane region" description="Helical" evidence="1">
    <location>
        <begin position="168"/>
        <end position="188"/>
    </location>
</feature>